<dbReference type="SUPFAM" id="SSF141072">
    <property type="entry name" value="CalX-like"/>
    <property type="match status" value="2"/>
</dbReference>
<dbReference type="InterPro" id="IPR003644">
    <property type="entry name" value="Calx_beta"/>
</dbReference>
<evidence type="ECO:0000256" key="4">
    <source>
        <dbReference type="SAM" id="SignalP"/>
    </source>
</evidence>
<accession>A0A917TQM8</accession>
<dbReference type="Proteomes" id="UP000642070">
    <property type="component" value="Unassembled WGS sequence"/>
</dbReference>
<evidence type="ECO:0000256" key="2">
    <source>
        <dbReference type="ARBA" id="ARBA00022737"/>
    </source>
</evidence>
<evidence type="ECO:0000256" key="1">
    <source>
        <dbReference type="ARBA" id="ARBA00022729"/>
    </source>
</evidence>
<keyword evidence="3" id="KW-0106">Calcium</keyword>
<keyword evidence="7" id="KW-1185">Reference proteome</keyword>
<feature type="domain" description="Calx-beta" evidence="5">
    <location>
        <begin position="74"/>
        <end position="140"/>
    </location>
</feature>
<feature type="signal peptide" evidence="4">
    <location>
        <begin position="1"/>
        <end position="16"/>
    </location>
</feature>
<dbReference type="GO" id="GO:0007154">
    <property type="term" value="P:cell communication"/>
    <property type="evidence" value="ECO:0007669"/>
    <property type="project" value="InterPro"/>
</dbReference>
<proteinExistence type="predicted"/>
<organism evidence="6 7">
    <name type="scientific">Dactylosporangium sucinum</name>
    <dbReference type="NCBI Taxonomy" id="1424081"/>
    <lineage>
        <taxon>Bacteria</taxon>
        <taxon>Bacillati</taxon>
        <taxon>Actinomycetota</taxon>
        <taxon>Actinomycetes</taxon>
        <taxon>Micromonosporales</taxon>
        <taxon>Micromonosporaceae</taxon>
        <taxon>Dactylosporangium</taxon>
    </lineage>
</organism>
<feature type="chain" id="PRO_5039369870" description="Calx-beta domain-containing protein" evidence="4">
    <location>
        <begin position="17"/>
        <end position="240"/>
    </location>
</feature>
<keyword evidence="2" id="KW-0677">Repeat</keyword>
<gene>
    <name evidence="6" type="ORF">GCM10007977_034670</name>
</gene>
<evidence type="ECO:0000313" key="7">
    <source>
        <dbReference type="Proteomes" id="UP000642070"/>
    </source>
</evidence>
<evidence type="ECO:0000259" key="5">
    <source>
        <dbReference type="Pfam" id="PF03160"/>
    </source>
</evidence>
<name>A0A917TQM8_9ACTN</name>
<comment type="caution">
    <text evidence="6">The sequence shown here is derived from an EMBL/GenBank/DDBJ whole genome shotgun (WGS) entry which is preliminary data.</text>
</comment>
<dbReference type="EMBL" id="BMPI01000015">
    <property type="protein sequence ID" value="GGM30429.1"/>
    <property type="molecule type" value="Genomic_DNA"/>
</dbReference>
<dbReference type="Pfam" id="PF03160">
    <property type="entry name" value="Calx-beta"/>
    <property type="match status" value="2"/>
</dbReference>
<evidence type="ECO:0000313" key="6">
    <source>
        <dbReference type="EMBL" id="GGM30429.1"/>
    </source>
</evidence>
<dbReference type="InterPro" id="IPR038081">
    <property type="entry name" value="CalX-like_sf"/>
</dbReference>
<dbReference type="GO" id="GO:0016020">
    <property type="term" value="C:membrane"/>
    <property type="evidence" value="ECO:0007669"/>
    <property type="project" value="InterPro"/>
</dbReference>
<dbReference type="AlphaFoldDB" id="A0A917TQM8"/>
<feature type="domain" description="Calx-beta" evidence="5">
    <location>
        <begin position="171"/>
        <end position="215"/>
    </location>
</feature>
<protein>
    <recommendedName>
        <fullName evidence="5">Calx-beta domain-containing protein</fullName>
    </recommendedName>
</protein>
<evidence type="ECO:0000256" key="3">
    <source>
        <dbReference type="ARBA" id="ARBA00022837"/>
    </source>
</evidence>
<sequence length="240" mass="24565">MLGLALVAGAAAPATAVPPAPPSGCSARSVVVVDAEVREFNPPARPSLVFTVSALGCAAGSIDWRTTSAGTPPATAGVDYTAATGTLFWAPGDPPDRQVAVEVIGDFQKEPDERLTLELLNPVGPTIVDGTATGTILDDDLGFTILHPDSEPDCDRIDWTCDLWVLSSQKVPVATNVSWMTVNGTATGGDDFVPVPGGTVVIPAGSNKAKLTVHLLPGAAGYFYVRITGGAEATVTIPST</sequence>
<reference evidence="6" key="1">
    <citation type="journal article" date="2014" name="Int. J. Syst. Evol. Microbiol.">
        <title>Complete genome sequence of Corynebacterium casei LMG S-19264T (=DSM 44701T), isolated from a smear-ripened cheese.</title>
        <authorList>
            <consortium name="US DOE Joint Genome Institute (JGI-PGF)"/>
            <person name="Walter F."/>
            <person name="Albersmeier A."/>
            <person name="Kalinowski J."/>
            <person name="Ruckert C."/>
        </authorList>
    </citation>
    <scope>NUCLEOTIDE SEQUENCE</scope>
    <source>
        <strain evidence="6">JCM 19831</strain>
    </source>
</reference>
<dbReference type="Gene3D" id="2.60.40.2030">
    <property type="match status" value="2"/>
</dbReference>
<reference evidence="6" key="2">
    <citation type="submission" date="2020-09" db="EMBL/GenBank/DDBJ databases">
        <authorList>
            <person name="Sun Q."/>
            <person name="Ohkuma M."/>
        </authorList>
    </citation>
    <scope>NUCLEOTIDE SEQUENCE</scope>
    <source>
        <strain evidence="6">JCM 19831</strain>
    </source>
</reference>
<keyword evidence="1 4" id="KW-0732">Signal</keyword>